<organism evidence="1 2">
    <name type="scientific">Acipenser ruthenus</name>
    <name type="common">Sterlet sturgeon</name>
    <dbReference type="NCBI Taxonomy" id="7906"/>
    <lineage>
        <taxon>Eukaryota</taxon>
        <taxon>Metazoa</taxon>
        <taxon>Chordata</taxon>
        <taxon>Craniata</taxon>
        <taxon>Vertebrata</taxon>
        <taxon>Euteleostomi</taxon>
        <taxon>Actinopterygii</taxon>
        <taxon>Chondrostei</taxon>
        <taxon>Acipenseriformes</taxon>
        <taxon>Acipenseridae</taxon>
        <taxon>Acipenser</taxon>
    </lineage>
</organism>
<evidence type="ECO:0000313" key="2">
    <source>
        <dbReference type="Proteomes" id="UP000289886"/>
    </source>
</evidence>
<sequence length="62" mass="6918">MNLKNKSEIMSAITDVQLGANTVARRRSALSEDVCEQLDRDLCCCQWFSMRCDESVDSSDAA</sequence>
<comment type="caution">
    <text evidence="1">The sequence shown here is derived from an EMBL/GenBank/DDBJ whole genome shotgun (WGS) entry which is preliminary data.</text>
</comment>
<protein>
    <submittedName>
        <fullName evidence="1">Uncharacterized protein</fullName>
    </submittedName>
</protein>
<dbReference type="EMBL" id="SCEB01214597">
    <property type="protein sequence ID" value="RXM34340.1"/>
    <property type="molecule type" value="Genomic_DNA"/>
</dbReference>
<gene>
    <name evidence="1" type="ORF">EOD39_14145</name>
</gene>
<dbReference type="AlphaFoldDB" id="A0A444UGP3"/>
<proteinExistence type="predicted"/>
<reference evidence="1 2" key="1">
    <citation type="submission" date="2019-01" db="EMBL/GenBank/DDBJ databases">
        <title>Draft Genome and Complete Hox-Cluster Characterization of the Sterlet Sturgeon (Acipenser ruthenus).</title>
        <authorList>
            <person name="Wei Q."/>
        </authorList>
    </citation>
    <scope>NUCLEOTIDE SEQUENCE [LARGE SCALE GENOMIC DNA]</scope>
    <source>
        <strain evidence="1">WHYD16114868_AA</strain>
        <tissue evidence="1">Blood</tissue>
    </source>
</reference>
<name>A0A444UGP3_ACIRT</name>
<dbReference type="Proteomes" id="UP000289886">
    <property type="component" value="Unassembled WGS sequence"/>
</dbReference>
<evidence type="ECO:0000313" key="1">
    <source>
        <dbReference type="EMBL" id="RXM34340.1"/>
    </source>
</evidence>
<accession>A0A444UGP3</accession>
<keyword evidence="2" id="KW-1185">Reference proteome</keyword>